<evidence type="ECO:0000259" key="1">
    <source>
        <dbReference type="Pfam" id="PF07727"/>
    </source>
</evidence>
<accession>A0A438DPW3</accession>
<dbReference type="Pfam" id="PF25597">
    <property type="entry name" value="SH3_retrovirus"/>
    <property type="match status" value="1"/>
</dbReference>
<dbReference type="AlphaFoldDB" id="A0A438DPW3"/>
<evidence type="ECO:0000313" key="4">
    <source>
        <dbReference type="Proteomes" id="UP000288805"/>
    </source>
</evidence>
<dbReference type="PANTHER" id="PTHR11439">
    <property type="entry name" value="GAG-POL-RELATED RETROTRANSPOSON"/>
    <property type="match status" value="1"/>
</dbReference>
<reference evidence="3 4" key="1">
    <citation type="journal article" date="2018" name="PLoS Genet.">
        <title>Population sequencing reveals clonal diversity and ancestral inbreeding in the grapevine cultivar Chardonnay.</title>
        <authorList>
            <person name="Roach M.J."/>
            <person name="Johnson D.L."/>
            <person name="Bohlmann J."/>
            <person name="van Vuuren H.J."/>
            <person name="Jones S.J."/>
            <person name="Pretorius I.S."/>
            <person name="Schmidt S.A."/>
            <person name="Borneman A.R."/>
        </authorList>
    </citation>
    <scope>NUCLEOTIDE SEQUENCE [LARGE SCALE GENOMIC DNA]</scope>
    <source>
        <strain evidence="4">cv. Chardonnay</strain>
        <tissue evidence="3">Leaf</tissue>
    </source>
</reference>
<feature type="domain" description="Reverse transcriptase Ty1/copia-type" evidence="1">
    <location>
        <begin position="295"/>
        <end position="427"/>
    </location>
</feature>
<sequence length="662" mass="75635">MVENIKVLIFKSIWKYMASFIRLLVPIYPSKMESLNGKNRHLLEVVCASFITVKTPIFYWGEAITSATYLINRVPSNSINFQTPLQALTNAVVAPTVPNLPPRVFGCVAFVHLHKHQRTKLTSYELQCVFVGYALHKKGYRCYHPPTRQMYITMDVVFHEDSMYFSSESELQGEYHKEIQTLDYDYHISEENESGQSELVNQEAGVLNLEPDPFMKRLPHRHNRGIPKPTYEPELSTKVKYPMSNYVSNHRLSESNKSFVNQLSTVAIPNSVQEALADPRWKTAMNEEMKSLQKNETWELVECPPRKKLAGCCWIYTVKCKADGSIEQFKARLVAKGYTQTYGIDYTETFAPVAKINTVRVLLSLAANLDWSLQQFDVKNAFLHGELSEEVYMDLPPGCMVLEKQCQKVCKLKKSLYGLKQSPRAWFGRRLGMSGCQPVNTPIEEGLKLCVEPNQVSTDKERYQRLVGRLMYLAHTRPDLAYALSVVSQYMHNPGRATYECSYAYFEVLKNAPGKGILFAKNVNHQSIKVYTDADWAGAVDDRRSTSGYFTFVGGNLMTWKSKKQNVVARSSAEAEFRGMALGLCEALWLRLLLQDLVQHDRTKHVEVDRFFIKEKLDDKIVELPKIRSEDQLADILTKAVSSQVFSKFLDKLGMCDIYAPT</sequence>
<dbReference type="EMBL" id="QGNW01001538">
    <property type="protein sequence ID" value="RVW37470.1"/>
    <property type="molecule type" value="Genomic_DNA"/>
</dbReference>
<name>A0A438DPW3_VITVI</name>
<dbReference type="InterPro" id="IPR043502">
    <property type="entry name" value="DNA/RNA_pol_sf"/>
</dbReference>
<dbReference type="Pfam" id="PF07727">
    <property type="entry name" value="RVT_2"/>
    <property type="match status" value="1"/>
</dbReference>
<protein>
    <submittedName>
        <fullName evidence="3">Retrovirus-related Pol polyprotein from transposon TNT 1-94</fullName>
    </submittedName>
</protein>
<dbReference type="SUPFAM" id="SSF56672">
    <property type="entry name" value="DNA/RNA polymerases"/>
    <property type="match status" value="1"/>
</dbReference>
<evidence type="ECO:0000313" key="3">
    <source>
        <dbReference type="EMBL" id="RVW37470.1"/>
    </source>
</evidence>
<dbReference type="PANTHER" id="PTHR11439:SF440">
    <property type="entry name" value="INTEGRASE CATALYTIC DOMAIN-CONTAINING PROTEIN"/>
    <property type="match status" value="1"/>
</dbReference>
<feature type="domain" description="Retroviral polymerase SH3-like" evidence="2">
    <location>
        <begin position="107"/>
        <end position="169"/>
    </location>
</feature>
<gene>
    <name evidence="3" type="primary">POLX_1844</name>
    <name evidence="3" type="ORF">CK203_114392</name>
</gene>
<dbReference type="CDD" id="cd09272">
    <property type="entry name" value="RNase_HI_RT_Ty1"/>
    <property type="match status" value="1"/>
</dbReference>
<comment type="caution">
    <text evidence="3">The sequence shown here is derived from an EMBL/GenBank/DDBJ whole genome shotgun (WGS) entry which is preliminary data.</text>
</comment>
<dbReference type="InterPro" id="IPR057670">
    <property type="entry name" value="SH3_retrovirus"/>
</dbReference>
<dbReference type="Proteomes" id="UP000288805">
    <property type="component" value="Unassembled WGS sequence"/>
</dbReference>
<proteinExistence type="predicted"/>
<organism evidence="3 4">
    <name type="scientific">Vitis vinifera</name>
    <name type="common">Grape</name>
    <dbReference type="NCBI Taxonomy" id="29760"/>
    <lineage>
        <taxon>Eukaryota</taxon>
        <taxon>Viridiplantae</taxon>
        <taxon>Streptophyta</taxon>
        <taxon>Embryophyta</taxon>
        <taxon>Tracheophyta</taxon>
        <taxon>Spermatophyta</taxon>
        <taxon>Magnoliopsida</taxon>
        <taxon>eudicotyledons</taxon>
        <taxon>Gunneridae</taxon>
        <taxon>Pentapetalae</taxon>
        <taxon>rosids</taxon>
        <taxon>Vitales</taxon>
        <taxon>Vitaceae</taxon>
        <taxon>Viteae</taxon>
        <taxon>Vitis</taxon>
    </lineage>
</organism>
<dbReference type="InterPro" id="IPR013103">
    <property type="entry name" value="RVT_2"/>
</dbReference>
<evidence type="ECO:0000259" key="2">
    <source>
        <dbReference type="Pfam" id="PF25597"/>
    </source>
</evidence>